<protein>
    <submittedName>
        <fullName evidence="1">Uncharacterized protein</fullName>
    </submittedName>
</protein>
<dbReference type="EMBL" id="CADCVS010000460">
    <property type="protein sequence ID" value="CAA9527697.1"/>
    <property type="molecule type" value="Genomic_DNA"/>
</dbReference>
<dbReference type="AlphaFoldDB" id="A0A6J4TMV0"/>
<accession>A0A6J4TMV0</accession>
<name>A0A6J4TMV0_9ACTN</name>
<proteinExistence type="predicted"/>
<feature type="non-terminal residue" evidence="1">
    <location>
        <position position="1"/>
    </location>
</feature>
<reference evidence="1" key="1">
    <citation type="submission" date="2020-02" db="EMBL/GenBank/DDBJ databases">
        <authorList>
            <person name="Meier V. D."/>
        </authorList>
    </citation>
    <scope>NUCLEOTIDE SEQUENCE</scope>
    <source>
        <strain evidence="1">AVDCRST_MAG30</strain>
    </source>
</reference>
<evidence type="ECO:0000313" key="1">
    <source>
        <dbReference type="EMBL" id="CAA9527697.1"/>
    </source>
</evidence>
<gene>
    <name evidence="1" type="ORF">AVDCRST_MAG30-3505</name>
</gene>
<organism evidence="1">
    <name type="scientific">uncultured Solirubrobacteraceae bacterium</name>
    <dbReference type="NCBI Taxonomy" id="1162706"/>
    <lineage>
        <taxon>Bacteria</taxon>
        <taxon>Bacillati</taxon>
        <taxon>Actinomycetota</taxon>
        <taxon>Thermoleophilia</taxon>
        <taxon>Solirubrobacterales</taxon>
        <taxon>Solirubrobacteraceae</taxon>
        <taxon>environmental samples</taxon>
    </lineage>
</organism>
<sequence length="57" mass="6113">GRVLPDPNSVSGEGDIAGSLLLFKVKLDSLQNRPLEFKIDSPLPPPLRTSATIDLDV</sequence>